<organism evidence="2 4">
    <name type="scientific">Didymodactylos carnosus</name>
    <dbReference type="NCBI Taxonomy" id="1234261"/>
    <lineage>
        <taxon>Eukaryota</taxon>
        <taxon>Metazoa</taxon>
        <taxon>Spiralia</taxon>
        <taxon>Gnathifera</taxon>
        <taxon>Rotifera</taxon>
        <taxon>Eurotatoria</taxon>
        <taxon>Bdelloidea</taxon>
        <taxon>Philodinida</taxon>
        <taxon>Philodinidae</taxon>
        <taxon>Didymodactylos</taxon>
    </lineage>
</organism>
<dbReference type="Proteomes" id="UP000663829">
    <property type="component" value="Unassembled WGS sequence"/>
</dbReference>
<gene>
    <name evidence="2" type="ORF">GPM918_LOCUS28668</name>
    <name evidence="3" type="ORF">SRO942_LOCUS29184</name>
</gene>
<dbReference type="EMBL" id="CAJNOQ010012615">
    <property type="protein sequence ID" value="CAF1304135.1"/>
    <property type="molecule type" value="Genomic_DNA"/>
</dbReference>
<dbReference type="AlphaFoldDB" id="A0A815DWS1"/>
<keyword evidence="4" id="KW-1185">Reference proteome</keyword>
<evidence type="ECO:0000313" key="4">
    <source>
        <dbReference type="Proteomes" id="UP000663829"/>
    </source>
</evidence>
<name>A0A815DWS1_9BILA</name>
<proteinExistence type="predicted"/>
<dbReference type="Gene3D" id="2.120.10.30">
    <property type="entry name" value="TolB, C-terminal domain"/>
    <property type="match status" value="1"/>
</dbReference>
<dbReference type="EMBL" id="CAJOBC010038941">
    <property type="protein sequence ID" value="CAF4133761.1"/>
    <property type="molecule type" value="Genomic_DNA"/>
</dbReference>
<accession>A0A815DWS1</accession>
<dbReference type="Proteomes" id="UP000681722">
    <property type="component" value="Unassembled WGS sequence"/>
</dbReference>
<dbReference type="InterPro" id="IPR011042">
    <property type="entry name" value="6-blade_b-propeller_TolB-like"/>
</dbReference>
<dbReference type="OrthoDB" id="6105938at2759"/>
<comment type="caution">
    <text evidence="2">The sequence shown here is derived from an EMBL/GenBank/DDBJ whole genome shotgun (WGS) entry which is preliminary data.</text>
</comment>
<dbReference type="SUPFAM" id="SSF63829">
    <property type="entry name" value="Calcium-dependent phosphotriesterase"/>
    <property type="match status" value="1"/>
</dbReference>
<evidence type="ECO:0000313" key="2">
    <source>
        <dbReference type="EMBL" id="CAF1304135.1"/>
    </source>
</evidence>
<protein>
    <submittedName>
        <fullName evidence="2">Uncharacterized protein</fullName>
    </submittedName>
</protein>
<sequence length="318" mass="36256">MLEQQLGVDKKGRYKNLSRSQRKVIKTLKEDENIIIIPADKEGKVVVMNVEDYIKKISEKLDTKAYQKLDENPSKGIRKRLKILLSELVGKQEIERNEMDMLLENKHLPFVRGQLKRSKEKLSDDNRSEKLVSIEQASEPIGPEIIPTNAKWLPNATTVADGHGQGDSLQQLNYPRGIFVAEDFTVYVDDSENHRIVAWRPNATSGVVVAGGNGQGSQLNQLNEPLDVIVDRETDSLIISDNTNKRVVQWSLKNKTTGKVLIKKIDCVGLAMDDKRFLNVVDRDEHEVRQYRMRETNESDSRADIRNDTNGEHERDDN</sequence>
<reference evidence="2" key="1">
    <citation type="submission" date="2021-02" db="EMBL/GenBank/DDBJ databases">
        <authorList>
            <person name="Nowell W R."/>
        </authorList>
    </citation>
    <scope>NUCLEOTIDE SEQUENCE</scope>
</reference>
<evidence type="ECO:0000313" key="3">
    <source>
        <dbReference type="EMBL" id="CAF4133761.1"/>
    </source>
</evidence>
<feature type="region of interest" description="Disordered" evidence="1">
    <location>
        <begin position="291"/>
        <end position="318"/>
    </location>
</feature>
<evidence type="ECO:0000256" key="1">
    <source>
        <dbReference type="SAM" id="MobiDB-lite"/>
    </source>
</evidence>